<sequence>MIMVTAKITAKSGERDNIISKSQDLIDSSRLDAGNISYNLYASTEDYDLLLMLEQWENPEVLEAHMQTEHFKAFGAAIEDIVAKEMDIGVYSAEEV</sequence>
<evidence type="ECO:0000259" key="1">
    <source>
        <dbReference type="PROSITE" id="PS51725"/>
    </source>
</evidence>
<dbReference type="KEGG" id="mew:MSWAN_0855"/>
<reference evidence="2 3" key="1">
    <citation type="journal article" date="2014" name="Int. J. Syst. Evol. Microbiol.">
        <title>Methanobacterium paludis sp. nov. and a novel strain of Methanobacterium lacus isolated from northern peatlands.</title>
        <authorList>
            <person name="Cadillo-Quiroz H."/>
            <person name="Brauer S.L."/>
            <person name="Goodson N."/>
            <person name="Yavitt J.B."/>
            <person name="Zinder S.H."/>
        </authorList>
    </citation>
    <scope>NUCLEOTIDE SEQUENCE [LARGE SCALE GENOMIC DNA]</scope>
    <source>
        <strain evidence="3">DSM 25820 / JCM 18151 / SWAN1</strain>
    </source>
</reference>
<name>F6D1S9_METPW</name>
<evidence type="ECO:0000313" key="3">
    <source>
        <dbReference type="Proteomes" id="UP000009231"/>
    </source>
</evidence>
<dbReference type="GeneID" id="10668357"/>
<accession>F6D1S9</accession>
<dbReference type="InterPro" id="IPR050744">
    <property type="entry name" value="AI-2_Isomerase_LsrG"/>
</dbReference>
<dbReference type="Proteomes" id="UP000009231">
    <property type="component" value="Chromosome"/>
</dbReference>
<dbReference type="RefSeq" id="WP_013825384.1">
    <property type="nucleotide sequence ID" value="NC_015574.1"/>
</dbReference>
<dbReference type="HOGENOM" id="CLU_131496_11_0_2"/>
<dbReference type="GO" id="GO:0004497">
    <property type="term" value="F:monooxygenase activity"/>
    <property type="evidence" value="ECO:0007669"/>
    <property type="project" value="UniProtKB-KW"/>
</dbReference>
<gene>
    <name evidence="2" type="ordered locus">MSWAN_0855</name>
</gene>
<dbReference type="PROSITE" id="PS51725">
    <property type="entry name" value="ABM"/>
    <property type="match status" value="1"/>
</dbReference>
<keyword evidence="2" id="KW-0560">Oxidoreductase</keyword>
<dbReference type="Pfam" id="PF03992">
    <property type="entry name" value="ABM"/>
    <property type="match status" value="1"/>
</dbReference>
<dbReference type="eggNOG" id="arCOG04806">
    <property type="taxonomic scope" value="Archaea"/>
</dbReference>
<dbReference type="InterPro" id="IPR011008">
    <property type="entry name" value="Dimeric_a/b-barrel"/>
</dbReference>
<dbReference type="Gene3D" id="3.30.70.100">
    <property type="match status" value="1"/>
</dbReference>
<dbReference type="OrthoDB" id="8931at2157"/>
<organism evidence="2 3">
    <name type="scientific">Methanobacterium paludis (strain DSM 25820 / JCM 18151 / SWAN1)</name>
    <dbReference type="NCBI Taxonomy" id="868131"/>
    <lineage>
        <taxon>Archaea</taxon>
        <taxon>Methanobacteriati</taxon>
        <taxon>Methanobacteriota</taxon>
        <taxon>Methanomada group</taxon>
        <taxon>Methanobacteria</taxon>
        <taxon>Methanobacteriales</taxon>
        <taxon>Methanobacteriaceae</taxon>
        <taxon>Methanobacterium</taxon>
    </lineage>
</organism>
<dbReference type="SUPFAM" id="SSF54909">
    <property type="entry name" value="Dimeric alpha+beta barrel"/>
    <property type="match status" value="1"/>
</dbReference>
<dbReference type="PANTHER" id="PTHR33336:SF15">
    <property type="entry name" value="ABM DOMAIN-CONTAINING PROTEIN"/>
    <property type="match status" value="1"/>
</dbReference>
<evidence type="ECO:0000313" key="2">
    <source>
        <dbReference type="EMBL" id="AEG17882.1"/>
    </source>
</evidence>
<dbReference type="InterPro" id="IPR007138">
    <property type="entry name" value="ABM_dom"/>
</dbReference>
<dbReference type="PANTHER" id="PTHR33336">
    <property type="entry name" value="QUINOL MONOOXYGENASE YGIN-RELATED"/>
    <property type="match status" value="1"/>
</dbReference>
<dbReference type="EMBL" id="CP002772">
    <property type="protein sequence ID" value="AEG17882.1"/>
    <property type="molecule type" value="Genomic_DNA"/>
</dbReference>
<dbReference type="STRING" id="868131.MSWAN_0855"/>
<protein>
    <submittedName>
        <fullName evidence="2">Antibiotic biosynthesis monooxygenase</fullName>
    </submittedName>
</protein>
<dbReference type="AlphaFoldDB" id="F6D1S9"/>
<keyword evidence="2" id="KW-0503">Monooxygenase</keyword>
<feature type="domain" description="ABM" evidence="1">
    <location>
        <begin position="2"/>
        <end position="91"/>
    </location>
</feature>
<proteinExistence type="predicted"/>
<keyword evidence="3" id="KW-1185">Reference proteome</keyword>